<dbReference type="AlphaFoldDB" id="A0A2R6WSS8"/>
<feature type="domain" description="TACO1/YebC-like second and third" evidence="2">
    <location>
        <begin position="207"/>
        <end position="371"/>
    </location>
</feature>
<comment type="similarity">
    <text evidence="1">Belongs to the TACO1 family.</text>
</comment>
<dbReference type="InterPro" id="IPR029072">
    <property type="entry name" value="YebC-like"/>
</dbReference>
<proteinExistence type="inferred from homology"/>
<dbReference type="SUPFAM" id="SSF75625">
    <property type="entry name" value="YebC-like"/>
    <property type="match status" value="1"/>
</dbReference>
<evidence type="ECO:0000256" key="1">
    <source>
        <dbReference type="ARBA" id="ARBA00008724"/>
    </source>
</evidence>
<dbReference type="NCBIfam" id="NF009044">
    <property type="entry name" value="PRK12378.1"/>
    <property type="match status" value="1"/>
</dbReference>
<feature type="domain" description="TACO1/YebC-like N-terminal" evidence="3">
    <location>
        <begin position="130"/>
        <end position="199"/>
    </location>
</feature>
<dbReference type="InterPro" id="IPR026564">
    <property type="entry name" value="Transcrip_reg_TACO1-like_dom3"/>
</dbReference>
<organism evidence="4 5">
    <name type="scientific">Marchantia polymorpha</name>
    <name type="common">Common liverwort</name>
    <name type="synonym">Marchantia aquatica</name>
    <dbReference type="NCBI Taxonomy" id="3197"/>
    <lineage>
        <taxon>Eukaryota</taxon>
        <taxon>Viridiplantae</taxon>
        <taxon>Streptophyta</taxon>
        <taxon>Embryophyta</taxon>
        <taxon>Marchantiophyta</taxon>
        <taxon>Marchantiopsida</taxon>
        <taxon>Marchantiidae</taxon>
        <taxon>Marchantiales</taxon>
        <taxon>Marchantiaceae</taxon>
        <taxon>Marchantia</taxon>
    </lineage>
</organism>
<evidence type="ECO:0000259" key="3">
    <source>
        <dbReference type="Pfam" id="PF20772"/>
    </source>
</evidence>
<dbReference type="OrthoDB" id="2017544at2759"/>
<dbReference type="InterPro" id="IPR048300">
    <property type="entry name" value="TACO1_YebC-like_2nd/3rd_dom"/>
</dbReference>
<dbReference type="PANTHER" id="PTHR12532">
    <property type="entry name" value="TRANSLATIONAL ACTIVATOR OF CYTOCHROME C OXIDASE 1"/>
    <property type="match status" value="1"/>
</dbReference>
<evidence type="ECO:0000259" key="2">
    <source>
        <dbReference type="Pfam" id="PF01709"/>
    </source>
</evidence>
<dbReference type="InterPro" id="IPR002876">
    <property type="entry name" value="Transcrip_reg_TACO1-like"/>
</dbReference>
<dbReference type="Pfam" id="PF01709">
    <property type="entry name" value="Transcrip_reg"/>
    <property type="match status" value="1"/>
</dbReference>
<evidence type="ECO:0000313" key="5">
    <source>
        <dbReference type="Proteomes" id="UP000244005"/>
    </source>
</evidence>
<dbReference type="EMBL" id="KZ772733">
    <property type="protein sequence ID" value="PTQ36900.1"/>
    <property type="molecule type" value="Genomic_DNA"/>
</dbReference>
<dbReference type="OMA" id="FGPGGCM"/>
<gene>
    <name evidence="4" type="ORF">MARPO_0061s0140</name>
</gene>
<evidence type="ECO:0000313" key="4">
    <source>
        <dbReference type="EMBL" id="PTQ36900.1"/>
    </source>
</evidence>
<name>A0A2R6WSS8_MARPO</name>
<dbReference type="InterPro" id="IPR017856">
    <property type="entry name" value="Integrase-like_N"/>
</dbReference>
<dbReference type="Gramene" id="Mp1g23800.1">
    <property type="protein sequence ID" value="Mp1g23800.1.cds"/>
    <property type="gene ID" value="Mp1g23800"/>
</dbReference>
<dbReference type="Gene3D" id="3.30.70.980">
    <property type="match status" value="2"/>
</dbReference>
<dbReference type="HAMAP" id="MF_00693">
    <property type="entry name" value="Transcrip_reg_TACO1"/>
    <property type="match status" value="1"/>
</dbReference>
<dbReference type="PANTHER" id="PTHR12532:SF0">
    <property type="entry name" value="TRANSLATIONAL ACTIVATOR OF CYTOCHROME C OXIDASE 1"/>
    <property type="match status" value="1"/>
</dbReference>
<dbReference type="Gene3D" id="1.10.10.200">
    <property type="match status" value="1"/>
</dbReference>
<keyword evidence="5" id="KW-1185">Reference proteome</keyword>
<reference evidence="5" key="1">
    <citation type="journal article" date="2017" name="Cell">
        <title>Insights into land plant evolution garnered from the Marchantia polymorpha genome.</title>
        <authorList>
            <person name="Bowman J.L."/>
            <person name="Kohchi T."/>
            <person name="Yamato K.T."/>
            <person name="Jenkins J."/>
            <person name="Shu S."/>
            <person name="Ishizaki K."/>
            <person name="Yamaoka S."/>
            <person name="Nishihama R."/>
            <person name="Nakamura Y."/>
            <person name="Berger F."/>
            <person name="Adam C."/>
            <person name="Aki S.S."/>
            <person name="Althoff F."/>
            <person name="Araki T."/>
            <person name="Arteaga-Vazquez M.A."/>
            <person name="Balasubrmanian S."/>
            <person name="Barry K."/>
            <person name="Bauer D."/>
            <person name="Boehm C.R."/>
            <person name="Briginshaw L."/>
            <person name="Caballero-Perez J."/>
            <person name="Catarino B."/>
            <person name="Chen F."/>
            <person name="Chiyoda S."/>
            <person name="Chovatia M."/>
            <person name="Davies K.M."/>
            <person name="Delmans M."/>
            <person name="Demura T."/>
            <person name="Dierschke T."/>
            <person name="Dolan L."/>
            <person name="Dorantes-Acosta A.E."/>
            <person name="Eklund D.M."/>
            <person name="Florent S.N."/>
            <person name="Flores-Sandoval E."/>
            <person name="Fujiyama A."/>
            <person name="Fukuzawa H."/>
            <person name="Galik B."/>
            <person name="Grimanelli D."/>
            <person name="Grimwood J."/>
            <person name="Grossniklaus U."/>
            <person name="Hamada T."/>
            <person name="Haseloff J."/>
            <person name="Hetherington A.J."/>
            <person name="Higo A."/>
            <person name="Hirakawa Y."/>
            <person name="Hundley H.N."/>
            <person name="Ikeda Y."/>
            <person name="Inoue K."/>
            <person name="Inoue S.I."/>
            <person name="Ishida S."/>
            <person name="Jia Q."/>
            <person name="Kakita M."/>
            <person name="Kanazawa T."/>
            <person name="Kawai Y."/>
            <person name="Kawashima T."/>
            <person name="Kennedy M."/>
            <person name="Kinose K."/>
            <person name="Kinoshita T."/>
            <person name="Kohara Y."/>
            <person name="Koide E."/>
            <person name="Komatsu K."/>
            <person name="Kopischke S."/>
            <person name="Kubo M."/>
            <person name="Kyozuka J."/>
            <person name="Lagercrantz U."/>
            <person name="Lin S.S."/>
            <person name="Lindquist E."/>
            <person name="Lipzen A.M."/>
            <person name="Lu C.W."/>
            <person name="De Luna E."/>
            <person name="Martienssen R.A."/>
            <person name="Minamino N."/>
            <person name="Mizutani M."/>
            <person name="Mizutani M."/>
            <person name="Mochizuki N."/>
            <person name="Monte I."/>
            <person name="Mosher R."/>
            <person name="Nagasaki H."/>
            <person name="Nakagami H."/>
            <person name="Naramoto S."/>
            <person name="Nishitani K."/>
            <person name="Ohtani M."/>
            <person name="Okamoto T."/>
            <person name="Okumura M."/>
            <person name="Phillips J."/>
            <person name="Pollak B."/>
            <person name="Reinders A."/>
            <person name="Rovekamp M."/>
            <person name="Sano R."/>
            <person name="Sawa S."/>
            <person name="Schmid M.W."/>
            <person name="Shirakawa M."/>
            <person name="Solano R."/>
            <person name="Spunde A."/>
            <person name="Suetsugu N."/>
            <person name="Sugano S."/>
            <person name="Sugiyama A."/>
            <person name="Sun R."/>
            <person name="Suzuki Y."/>
            <person name="Takenaka M."/>
            <person name="Takezawa D."/>
            <person name="Tomogane H."/>
            <person name="Tsuzuki M."/>
            <person name="Ueda T."/>
            <person name="Umeda M."/>
            <person name="Ward J.M."/>
            <person name="Watanabe Y."/>
            <person name="Yazaki K."/>
            <person name="Yokoyama R."/>
            <person name="Yoshitake Y."/>
            <person name="Yotsui I."/>
            <person name="Zachgo S."/>
            <person name="Schmutz J."/>
        </authorList>
    </citation>
    <scope>NUCLEOTIDE SEQUENCE [LARGE SCALE GENOMIC DNA]</scope>
    <source>
        <strain evidence="5">Tak-1</strain>
    </source>
</reference>
<dbReference type="InterPro" id="IPR049083">
    <property type="entry name" value="TACO1_YebC_N"/>
</dbReference>
<evidence type="ECO:0008006" key="6">
    <source>
        <dbReference type="Google" id="ProtNLM"/>
    </source>
</evidence>
<protein>
    <recommendedName>
        <fullName evidence="6">Transcriptional regulatory protein</fullName>
    </recommendedName>
</protein>
<accession>A0A2R6WSS8</accession>
<dbReference type="GO" id="GO:0005737">
    <property type="term" value="C:cytoplasm"/>
    <property type="evidence" value="ECO:0007669"/>
    <property type="project" value="UniProtKB-ARBA"/>
</dbReference>
<sequence>MRPSTALRAIFCPSSSSKFPCCVRHGDLYCVNSRPSSGLRLQILRSLGFGRSVSSVLGLDSKLSAFKPCESRIVAGSSSEDTHSISRSWSAGEFNQFGAAIEPGHASRGLWQHSGSRKLWTTPPLQMGRRSAKIATRKGAQNRKKAKLYGKIGKQIAAVVKEGGPNPTGNAALAVLLQTAKQYDVPKEIIDRNIKKASDKSQADFVDMTYEVYGLGGVGLVLEVLTDNNNRAAANIRDVVKKGGGKMADPGSVLFNFKRTGVVYVKTGDISSDDLLLAAMDAGAEDVLEPEVDEDEDDEETRYYKVLTPVEQFFTVSQQLKEAGIKIDTDNSGLELFPVVSVEPDDEALEMNKQIMEKLLDLDDVDAVYCNQK</sequence>
<dbReference type="Pfam" id="PF20772">
    <property type="entry name" value="TACO1_YebC_N"/>
    <property type="match status" value="1"/>
</dbReference>
<dbReference type="Proteomes" id="UP000244005">
    <property type="component" value="Unassembled WGS sequence"/>
</dbReference>